<dbReference type="InterPro" id="IPR011042">
    <property type="entry name" value="6-blade_b-propeller_TolB-like"/>
</dbReference>
<dbReference type="Gene3D" id="2.120.10.30">
    <property type="entry name" value="TolB, C-terminal domain"/>
    <property type="match status" value="1"/>
</dbReference>
<dbReference type="AlphaFoldDB" id="A0A382TGA5"/>
<evidence type="ECO:0000256" key="2">
    <source>
        <dbReference type="SAM" id="MobiDB-lite"/>
    </source>
</evidence>
<gene>
    <name evidence="3" type="ORF">METZ01_LOCUS373351</name>
</gene>
<accession>A0A382TGA5</accession>
<proteinExistence type="inferred from homology"/>
<dbReference type="Pfam" id="PF07676">
    <property type="entry name" value="PD40"/>
    <property type="match status" value="3"/>
</dbReference>
<dbReference type="PANTHER" id="PTHR36842">
    <property type="entry name" value="PROTEIN TOLB HOMOLOG"/>
    <property type="match status" value="1"/>
</dbReference>
<dbReference type="PANTHER" id="PTHR36842:SF1">
    <property type="entry name" value="PROTEIN TOLB"/>
    <property type="match status" value="1"/>
</dbReference>
<name>A0A382TGA5_9ZZZZ</name>
<comment type="similarity">
    <text evidence="1">Belongs to the TolB family.</text>
</comment>
<sequence length="166" mass="18103">MTPLENIVIRCFVVVFALTALSCAEDTTIGTDRLLVSTDQTGDWEILDVNLDSSIAIPITKNTGGNNKDPSWSPNGGQVATSSNRLEDYELFVLDLDGSVVRQLTDNHVSDEQPAWSPDGGFIAFKSDRTGDVELFVMLPDGTEIRQLTDSPGEDWNPAWSPDGRS</sequence>
<evidence type="ECO:0000313" key="3">
    <source>
        <dbReference type="EMBL" id="SVD20497.1"/>
    </source>
</evidence>
<protein>
    <recommendedName>
        <fullName evidence="4">Dipeptidylpeptidase IV N-terminal domain-containing protein</fullName>
    </recommendedName>
</protein>
<evidence type="ECO:0008006" key="4">
    <source>
        <dbReference type="Google" id="ProtNLM"/>
    </source>
</evidence>
<dbReference type="EMBL" id="UINC01136002">
    <property type="protein sequence ID" value="SVD20497.1"/>
    <property type="molecule type" value="Genomic_DNA"/>
</dbReference>
<evidence type="ECO:0000256" key="1">
    <source>
        <dbReference type="ARBA" id="ARBA00009820"/>
    </source>
</evidence>
<dbReference type="InterPro" id="IPR011659">
    <property type="entry name" value="WD40"/>
</dbReference>
<reference evidence="3" key="1">
    <citation type="submission" date="2018-05" db="EMBL/GenBank/DDBJ databases">
        <authorList>
            <person name="Lanie J.A."/>
            <person name="Ng W.-L."/>
            <person name="Kazmierczak K.M."/>
            <person name="Andrzejewski T.M."/>
            <person name="Davidsen T.M."/>
            <person name="Wayne K.J."/>
            <person name="Tettelin H."/>
            <person name="Glass J.I."/>
            <person name="Rusch D."/>
            <person name="Podicherti R."/>
            <person name="Tsui H.-C.T."/>
            <person name="Winkler M.E."/>
        </authorList>
    </citation>
    <scope>NUCLEOTIDE SEQUENCE</scope>
</reference>
<organism evidence="3">
    <name type="scientific">marine metagenome</name>
    <dbReference type="NCBI Taxonomy" id="408172"/>
    <lineage>
        <taxon>unclassified sequences</taxon>
        <taxon>metagenomes</taxon>
        <taxon>ecological metagenomes</taxon>
    </lineage>
</organism>
<dbReference type="SUPFAM" id="SSF69304">
    <property type="entry name" value="Tricorn protease N-terminal domain"/>
    <property type="match status" value="1"/>
</dbReference>
<feature type="non-terminal residue" evidence="3">
    <location>
        <position position="166"/>
    </location>
</feature>
<feature type="region of interest" description="Disordered" evidence="2">
    <location>
        <begin position="143"/>
        <end position="166"/>
    </location>
</feature>